<feature type="domain" description="Fibronectin type-III" evidence="2">
    <location>
        <begin position="141"/>
        <end position="222"/>
    </location>
</feature>
<accession>A0A8S4FUY2</accession>
<reference evidence="3" key="1">
    <citation type="submission" date="2020-11" db="EMBL/GenBank/DDBJ databases">
        <authorList>
            <person name="Whiteford S."/>
        </authorList>
    </citation>
    <scope>NUCLEOTIDE SEQUENCE</scope>
</reference>
<dbReference type="AlphaFoldDB" id="A0A8S4FUY2"/>
<dbReference type="Gene3D" id="2.60.40.10">
    <property type="entry name" value="Immunoglobulins"/>
    <property type="match status" value="1"/>
</dbReference>
<evidence type="ECO:0000313" key="3">
    <source>
        <dbReference type="EMBL" id="CAG9130815.1"/>
    </source>
</evidence>
<evidence type="ECO:0000259" key="2">
    <source>
        <dbReference type="PROSITE" id="PS50853"/>
    </source>
</evidence>
<keyword evidence="1" id="KW-0812">Transmembrane</keyword>
<proteinExistence type="predicted"/>
<feature type="transmembrane region" description="Helical" evidence="1">
    <location>
        <begin position="239"/>
        <end position="260"/>
    </location>
</feature>
<evidence type="ECO:0000313" key="4">
    <source>
        <dbReference type="Proteomes" id="UP000653454"/>
    </source>
</evidence>
<keyword evidence="1" id="KW-0472">Membrane</keyword>
<dbReference type="InterPro" id="IPR013783">
    <property type="entry name" value="Ig-like_fold"/>
</dbReference>
<keyword evidence="1" id="KW-1133">Transmembrane helix</keyword>
<protein>
    <submittedName>
        <fullName evidence="3">(diamondback moth) hypothetical protein</fullName>
    </submittedName>
</protein>
<organism evidence="3 4">
    <name type="scientific">Plutella xylostella</name>
    <name type="common">Diamondback moth</name>
    <name type="synonym">Plutella maculipennis</name>
    <dbReference type="NCBI Taxonomy" id="51655"/>
    <lineage>
        <taxon>Eukaryota</taxon>
        <taxon>Metazoa</taxon>
        <taxon>Ecdysozoa</taxon>
        <taxon>Arthropoda</taxon>
        <taxon>Hexapoda</taxon>
        <taxon>Insecta</taxon>
        <taxon>Pterygota</taxon>
        <taxon>Neoptera</taxon>
        <taxon>Endopterygota</taxon>
        <taxon>Lepidoptera</taxon>
        <taxon>Glossata</taxon>
        <taxon>Ditrysia</taxon>
        <taxon>Yponomeutoidea</taxon>
        <taxon>Plutellidae</taxon>
        <taxon>Plutella</taxon>
    </lineage>
</organism>
<comment type="caution">
    <text evidence="3">The sequence shown here is derived from an EMBL/GenBank/DDBJ whole genome shotgun (WGS) entry which is preliminary data.</text>
</comment>
<dbReference type="SUPFAM" id="SSF49265">
    <property type="entry name" value="Fibronectin type III"/>
    <property type="match status" value="1"/>
</dbReference>
<gene>
    <name evidence="3" type="ORF">PLXY2_LOCUS10050</name>
</gene>
<dbReference type="Pfam" id="PF01682">
    <property type="entry name" value="DB"/>
    <property type="match status" value="1"/>
</dbReference>
<dbReference type="Proteomes" id="UP000653454">
    <property type="component" value="Unassembled WGS sequence"/>
</dbReference>
<dbReference type="PROSITE" id="PS50853">
    <property type="entry name" value="FN3"/>
    <property type="match status" value="1"/>
</dbReference>
<keyword evidence="4" id="KW-1185">Reference proteome</keyword>
<evidence type="ECO:0000256" key="1">
    <source>
        <dbReference type="SAM" id="Phobius"/>
    </source>
</evidence>
<dbReference type="CDD" id="cd00063">
    <property type="entry name" value="FN3"/>
    <property type="match status" value="1"/>
</dbReference>
<sequence length="362" mass="38092">MRLIIKKIAETDEGDYFCHAENAFGKTLRPVSVRLPPERPPAQRHRVLHADERVVSMPGRVQLLPGHGQHHGPAECVNDFDKLMKCAADGSDHRGCCASWGVPRNCLELCRGGSVSRSCALQHARRALACFRDSGARLPGPPRNLKAHAAPTKNSVLLSPCSCTACSAVMGARAPEKLDTSETSVVLTGLEDGVRYECVVKAANDIGTSTLSGPIQFTTAGQETGADAAPVNSGSSSSAVGVALACITVAAILLAAGLYYRYRKTIRLKSQGGVAFENPSYLREPNPDNTITNGTILNGSANGGNGVAPANGGVVSNSAAWRQETLQNPGATSIPAAREVDPSLYEELKLGQDGAGFKRLKP</sequence>
<dbReference type="InterPro" id="IPR002602">
    <property type="entry name" value="DB"/>
</dbReference>
<name>A0A8S4FUY2_PLUXY</name>
<dbReference type="InterPro" id="IPR003961">
    <property type="entry name" value="FN3_dom"/>
</dbReference>
<dbReference type="InterPro" id="IPR036116">
    <property type="entry name" value="FN3_sf"/>
</dbReference>
<dbReference type="EMBL" id="CAJHNJ030000042">
    <property type="protein sequence ID" value="CAG9130815.1"/>
    <property type="molecule type" value="Genomic_DNA"/>
</dbReference>